<dbReference type="Pfam" id="PF13711">
    <property type="entry name" value="DUF4160"/>
    <property type="match status" value="1"/>
</dbReference>
<evidence type="ECO:0000313" key="1">
    <source>
        <dbReference type="EMBL" id="BBI49815.1"/>
    </source>
</evidence>
<reference evidence="2" key="1">
    <citation type="journal article" date="2019" name="Microbiol. Resour. Announc.">
        <title>Complete Genome Sequence of Halomonas olivaria, a Moderately Halophilic Bacterium Isolated from Olive Processing Effluents, Obtained by Nanopore Sequencing.</title>
        <authorList>
            <person name="Nagata S."/>
            <person name="Ii K.M."/>
            <person name="Tsukimi T."/>
            <person name="Miura M.C."/>
            <person name="Galipon J."/>
            <person name="Arakawa K."/>
        </authorList>
    </citation>
    <scope>NUCLEOTIDE SEQUENCE [LARGE SCALE GENOMIC DNA]</scope>
    <source>
        <strain evidence="2">TYRC17</strain>
    </source>
</reference>
<accession>A0ABM7GH66</accession>
<organism evidence="1 2">
    <name type="scientific">Vreelandella olivaria</name>
    <dbReference type="NCBI Taxonomy" id="390919"/>
    <lineage>
        <taxon>Bacteria</taxon>
        <taxon>Pseudomonadati</taxon>
        <taxon>Pseudomonadota</taxon>
        <taxon>Gammaproteobacteria</taxon>
        <taxon>Oceanospirillales</taxon>
        <taxon>Halomonadaceae</taxon>
        <taxon>Vreelandella</taxon>
    </lineage>
</organism>
<keyword evidence="2" id="KW-1185">Reference proteome</keyword>
<evidence type="ECO:0000313" key="2">
    <source>
        <dbReference type="Proteomes" id="UP000289555"/>
    </source>
</evidence>
<sequence length="76" mass="9084">MPTLLNEKGFKFFFYANEHPPPHVHVMKSDGWAKVEIETEVVVYSSLKKQELKECLELISSHKQQFLETWNDWFSR</sequence>
<evidence type="ECO:0008006" key="3">
    <source>
        <dbReference type="Google" id="ProtNLM"/>
    </source>
</evidence>
<proteinExistence type="predicted"/>
<dbReference type="EMBL" id="AP019416">
    <property type="protein sequence ID" value="BBI49815.1"/>
    <property type="molecule type" value="Genomic_DNA"/>
</dbReference>
<name>A0ABM7GH66_9GAMM</name>
<dbReference type="InterPro" id="IPR025427">
    <property type="entry name" value="DUF4160"/>
</dbReference>
<dbReference type="Proteomes" id="UP000289555">
    <property type="component" value="Chromosome"/>
</dbReference>
<gene>
    <name evidence="1" type="ORF">HORIV_22360</name>
</gene>
<protein>
    <recommendedName>
        <fullName evidence="3">DUF4160 domain-containing protein</fullName>
    </recommendedName>
</protein>